<keyword evidence="7 14" id="KW-0812">Transmembrane</keyword>
<dbReference type="PANTHER" id="PTHR30627:SF2">
    <property type="entry name" value="PEPTIDOGLYCAN D,D-TRANSPEPTIDASE MRDA"/>
    <property type="match status" value="1"/>
</dbReference>
<comment type="similarity">
    <text evidence="4">Belongs to the transpeptidase family.</text>
</comment>
<dbReference type="GO" id="GO:0008658">
    <property type="term" value="F:penicillin binding"/>
    <property type="evidence" value="ECO:0007669"/>
    <property type="project" value="InterPro"/>
</dbReference>
<evidence type="ECO:0000256" key="5">
    <source>
        <dbReference type="ARBA" id="ARBA00012448"/>
    </source>
</evidence>
<dbReference type="Pfam" id="PF00905">
    <property type="entry name" value="Transpeptidase"/>
    <property type="match status" value="1"/>
</dbReference>
<evidence type="ECO:0000256" key="9">
    <source>
        <dbReference type="ARBA" id="ARBA00022984"/>
    </source>
</evidence>
<keyword evidence="10 14" id="KW-1133">Transmembrane helix</keyword>
<dbReference type="EMBL" id="SMAN01000001">
    <property type="protein sequence ID" value="TCT26981.1"/>
    <property type="molecule type" value="Genomic_DNA"/>
</dbReference>
<dbReference type="InterPro" id="IPR005311">
    <property type="entry name" value="PBP_dimer"/>
</dbReference>
<dbReference type="AlphaFoldDB" id="A0A4V2V2Y1"/>
<evidence type="ECO:0000256" key="2">
    <source>
        <dbReference type="ARBA" id="ARBA00004236"/>
    </source>
</evidence>
<name>A0A4V2V2Y1_9BACI</name>
<keyword evidence="11 14" id="KW-0472">Membrane</keyword>
<protein>
    <recommendedName>
        <fullName evidence="5">serine-type D-Ala-D-Ala carboxypeptidase</fullName>
        <ecNumber evidence="5">3.4.16.4</ecNumber>
    </recommendedName>
</protein>
<dbReference type="UniPathway" id="UPA00219"/>
<dbReference type="SUPFAM" id="SSF56601">
    <property type="entry name" value="beta-lactamase/transpeptidase-like"/>
    <property type="match status" value="1"/>
</dbReference>
<dbReference type="InterPro" id="IPR012338">
    <property type="entry name" value="Beta-lactam/transpept-like"/>
</dbReference>
<evidence type="ECO:0000259" key="16">
    <source>
        <dbReference type="Pfam" id="PF03717"/>
    </source>
</evidence>
<comment type="pathway">
    <text evidence="3">Cell wall biogenesis; peptidoglycan biosynthesis.</text>
</comment>
<dbReference type="Proteomes" id="UP000294650">
    <property type="component" value="Unassembled WGS sequence"/>
</dbReference>
<comment type="subcellular location">
    <subcellularLocation>
        <location evidence="2">Cell membrane</location>
    </subcellularLocation>
    <subcellularLocation>
        <location evidence="1">Membrane</location>
        <topology evidence="1">Single-pass membrane protein</topology>
    </subcellularLocation>
</comment>
<organism evidence="17 18">
    <name type="scientific">Melghiribacillus thermohalophilus</name>
    <dbReference type="NCBI Taxonomy" id="1324956"/>
    <lineage>
        <taxon>Bacteria</taxon>
        <taxon>Bacillati</taxon>
        <taxon>Bacillota</taxon>
        <taxon>Bacilli</taxon>
        <taxon>Bacillales</taxon>
        <taxon>Bacillaceae</taxon>
        <taxon>Melghiribacillus</taxon>
    </lineage>
</organism>
<dbReference type="GO" id="GO:0071972">
    <property type="term" value="F:peptidoglycan L,D-transpeptidase activity"/>
    <property type="evidence" value="ECO:0007669"/>
    <property type="project" value="TreeGrafter"/>
</dbReference>
<comment type="catalytic activity">
    <reaction evidence="13">
        <text>Preferential cleavage: (Ac)2-L-Lys-D-Ala-|-D-Ala. Also transpeptidation of peptidyl-alanyl moieties that are N-acyl substituents of D-alanine.</text>
        <dbReference type="EC" id="3.4.16.4"/>
    </reaction>
</comment>
<dbReference type="InterPro" id="IPR001460">
    <property type="entry name" value="PCN-bd_Tpept"/>
</dbReference>
<keyword evidence="18" id="KW-1185">Reference proteome</keyword>
<evidence type="ECO:0000256" key="13">
    <source>
        <dbReference type="ARBA" id="ARBA00034000"/>
    </source>
</evidence>
<evidence type="ECO:0000256" key="1">
    <source>
        <dbReference type="ARBA" id="ARBA00004167"/>
    </source>
</evidence>
<feature type="transmembrane region" description="Helical" evidence="14">
    <location>
        <begin position="12"/>
        <end position="39"/>
    </location>
</feature>
<keyword evidence="8" id="KW-0133">Cell shape</keyword>
<evidence type="ECO:0000259" key="15">
    <source>
        <dbReference type="Pfam" id="PF00905"/>
    </source>
</evidence>
<evidence type="ECO:0000256" key="10">
    <source>
        <dbReference type="ARBA" id="ARBA00022989"/>
    </source>
</evidence>
<reference evidence="17 18" key="1">
    <citation type="submission" date="2019-03" db="EMBL/GenBank/DDBJ databases">
        <title>Genomic Encyclopedia of Type Strains, Phase IV (KMG-IV): sequencing the most valuable type-strain genomes for metagenomic binning, comparative biology and taxonomic classification.</title>
        <authorList>
            <person name="Goeker M."/>
        </authorList>
    </citation>
    <scope>NUCLEOTIDE SEQUENCE [LARGE SCALE GENOMIC DNA]</scope>
    <source>
        <strain evidence="17 18">DSM 25894</strain>
    </source>
</reference>
<dbReference type="PANTHER" id="PTHR30627">
    <property type="entry name" value="PEPTIDOGLYCAN D,D-TRANSPEPTIDASE"/>
    <property type="match status" value="1"/>
</dbReference>
<evidence type="ECO:0000256" key="14">
    <source>
        <dbReference type="SAM" id="Phobius"/>
    </source>
</evidence>
<evidence type="ECO:0000256" key="6">
    <source>
        <dbReference type="ARBA" id="ARBA00022475"/>
    </source>
</evidence>
<dbReference type="GO" id="GO:0005886">
    <property type="term" value="C:plasma membrane"/>
    <property type="evidence" value="ECO:0007669"/>
    <property type="project" value="UniProtKB-SubCell"/>
</dbReference>
<evidence type="ECO:0000256" key="3">
    <source>
        <dbReference type="ARBA" id="ARBA00004752"/>
    </source>
</evidence>
<comment type="caution">
    <text evidence="17">The sequence shown here is derived from an EMBL/GenBank/DDBJ whole genome shotgun (WGS) entry which is preliminary data.</text>
</comment>
<dbReference type="InterPro" id="IPR036138">
    <property type="entry name" value="PBP_dimer_sf"/>
</dbReference>
<keyword evidence="6" id="KW-1003">Cell membrane</keyword>
<sequence>MKKKKKKPHLPLRLNILFFMIFLLFSALILRLGVVQILYGEDAQEEINKKVNQVTNLPVPRGIIFDRFGRVIVDNEPLYSITYTPQKYTKAEERLDLAEKLSAYIKMCETNEPEKDEDGVEVCSDLVKERDMKDYWILKNKEKAYNRLSAEERASMDDKEEYAEVLDRISEEDLAEITDEELEVIAIKRELDQAFALTPHIVKNKGVTEEEYATVAEHLNELPGINVAADWNRKYLFEDTLKYYLGSVTSSDEGILKDNMDYYLTHGYSRNDRVGRSGLEAQYETVLSGEKTRIQHITDKEGNLIQSEVLYPGEQGKNLVLTIDMEYQQMVDEIVREELKTAIEKFPQQNKHMNDAMAVVMDPNTGEILAISGQRYVRGDGVDEPYFEDQSFRAVSDAHRPGSAVKGATVLAGYQSGVIDIGTQFYDRPIKIKDTPEKSSYRTLGTVNDLDALRLSSNVYMFFIALRMGGEYNYQPNHSVSFNPDAFKEMRNYFKQFGLGTNTGIDLPFESTGYKGSTLKAGTLMDFAIGQYDTFTTLQLAQYVSTIANGGYRIKPHLAKEIRLPGHENGLGPVYQSVTPEVLNKIEMDDRYLERVQEGFRQVFQEPGGTAYYEFADAPYKPAGKTGTAQNEIYEDGKLVAKTENLTLVGYAPYDKPEVAFAVVVPNTGIVKGQYQVNKQIGRRILDAYFELKEKRAKEGIQEVIRPVSEEDNSAES</sequence>
<dbReference type="GO" id="GO:0008360">
    <property type="term" value="P:regulation of cell shape"/>
    <property type="evidence" value="ECO:0007669"/>
    <property type="project" value="UniProtKB-KW"/>
</dbReference>
<accession>A0A4V2V2Y1</accession>
<dbReference type="GO" id="GO:0009252">
    <property type="term" value="P:peptidoglycan biosynthetic process"/>
    <property type="evidence" value="ECO:0007669"/>
    <property type="project" value="UniProtKB-UniPathway"/>
</dbReference>
<dbReference type="EC" id="3.4.16.4" evidence="5"/>
<keyword evidence="12" id="KW-0961">Cell wall biogenesis/degradation</keyword>
<dbReference type="SUPFAM" id="SSF56519">
    <property type="entry name" value="Penicillin binding protein dimerisation domain"/>
    <property type="match status" value="1"/>
</dbReference>
<feature type="domain" description="Penicillin-binding protein transpeptidase" evidence="15">
    <location>
        <begin position="357"/>
        <end position="686"/>
    </location>
</feature>
<dbReference type="GO" id="GO:0071555">
    <property type="term" value="P:cell wall organization"/>
    <property type="evidence" value="ECO:0007669"/>
    <property type="project" value="UniProtKB-KW"/>
</dbReference>
<dbReference type="Gene3D" id="1.10.10.1230">
    <property type="entry name" value="Penicillin-binding protein, N-terminal non-catalytic domain, head sub-domain"/>
    <property type="match status" value="1"/>
</dbReference>
<proteinExistence type="inferred from homology"/>
<dbReference type="GO" id="GO:0009002">
    <property type="term" value="F:serine-type D-Ala-D-Ala carboxypeptidase activity"/>
    <property type="evidence" value="ECO:0007669"/>
    <property type="project" value="UniProtKB-EC"/>
</dbReference>
<evidence type="ECO:0000256" key="4">
    <source>
        <dbReference type="ARBA" id="ARBA00007171"/>
    </source>
</evidence>
<evidence type="ECO:0000256" key="11">
    <source>
        <dbReference type="ARBA" id="ARBA00023136"/>
    </source>
</evidence>
<dbReference type="InterPro" id="IPR050515">
    <property type="entry name" value="Beta-lactam/transpept"/>
</dbReference>
<dbReference type="Gene3D" id="3.40.710.10">
    <property type="entry name" value="DD-peptidase/beta-lactamase superfamily"/>
    <property type="match status" value="1"/>
</dbReference>
<evidence type="ECO:0000256" key="8">
    <source>
        <dbReference type="ARBA" id="ARBA00022960"/>
    </source>
</evidence>
<evidence type="ECO:0000256" key="12">
    <source>
        <dbReference type="ARBA" id="ARBA00023316"/>
    </source>
</evidence>
<gene>
    <name evidence="17" type="ORF">EDD68_101341</name>
</gene>
<evidence type="ECO:0000313" key="18">
    <source>
        <dbReference type="Proteomes" id="UP000294650"/>
    </source>
</evidence>
<evidence type="ECO:0000313" key="17">
    <source>
        <dbReference type="EMBL" id="TCT26981.1"/>
    </source>
</evidence>
<evidence type="ECO:0000256" key="7">
    <source>
        <dbReference type="ARBA" id="ARBA00022692"/>
    </source>
</evidence>
<keyword evidence="9" id="KW-0573">Peptidoglycan synthesis</keyword>
<dbReference type="Pfam" id="PF03717">
    <property type="entry name" value="PBP_dimer"/>
    <property type="match status" value="1"/>
</dbReference>
<dbReference type="Gene3D" id="3.90.1310.10">
    <property type="entry name" value="Penicillin-binding protein 2a (Domain 2)"/>
    <property type="match status" value="1"/>
</dbReference>
<feature type="domain" description="Penicillin-binding protein dimerisation" evidence="16">
    <location>
        <begin position="58"/>
        <end position="306"/>
    </location>
</feature>